<sequence length="146" mass="16396">MYHSFTFNENLHNFPGQMVRLVADNRQPTLYNYPLLSILTSWSCFDYAGKNAAAYFPPSNTATHPTEPVKNSVALKKTPPPPPIVAPPDIGKWNLESWPAEKVLQLPEYPMIISVNRVFPRSVWAGEVRILEDKSLLPSCSNAQLS</sequence>
<dbReference type="EMBL" id="JAAGAX010000018">
    <property type="protein sequence ID" value="KAF2283982.1"/>
    <property type="molecule type" value="Genomic_DNA"/>
</dbReference>
<accession>A0A6A6K5F7</accession>
<dbReference type="Proteomes" id="UP000467840">
    <property type="component" value="Chromosome 12"/>
</dbReference>
<evidence type="ECO:0000313" key="1">
    <source>
        <dbReference type="EMBL" id="KAF2283982.1"/>
    </source>
</evidence>
<protein>
    <submittedName>
        <fullName evidence="1">Uncharacterized protein</fullName>
    </submittedName>
</protein>
<keyword evidence="2" id="KW-1185">Reference proteome</keyword>
<proteinExistence type="predicted"/>
<organism evidence="1 2">
    <name type="scientific">Hevea brasiliensis</name>
    <name type="common">Para rubber tree</name>
    <name type="synonym">Siphonia brasiliensis</name>
    <dbReference type="NCBI Taxonomy" id="3981"/>
    <lineage>
        <taxon>Eukaryota</taxon>
        <taxon>Viridiplantae</taxon>
        <taxon>Streptophyta</taxon>
        <taxon>Embryophyta</taxon>
        <taxon>Tracheophyta</taxon>
        <taxon>Spermatophyta</taxon>
        <taxon>Magnoliopsida</taxon>
        <taxon>eudicotyledons</taxon>
        <taxon>Gunneridae</taxon>
        <taxon>Pentapetalae</taxon>
        <taxon>rosids</taxon>
        <taxon>fabids</taxon>
        <taxon>Malpighiales</taxon>
        <taxon>Euphorbiaceae</taxon>
        <taxon>Crotonoideae</taxon>
        <taxon>Micrandreae</taxon>
        <taxon>Hevea</taxon>
    </lineage>
</organism>
<name>A0A6A6K5F7_HEVBR</name>
<dbReference type="AlphaFoldDB" id="A0A6A6K5F7"/>
<comment type="caution">
    <text evidence="1">The sequence shown here is derived from an EMBL/GenBank/DDBJ whole genome shotgun (WGS) entry which is preliminary data.</text>
</comment>
<gene>
    <name evidence="1" type="ORF">GH714_017745</name>
</gene>
<reference evidence="1 2" key="1">
    <citation type="journal article" date="2020" name="Mol. Plant">
        <title>The Chromosome-Based Rubber Tree Genome Provides New Insights into Spurge Genome Evolution and Rubber Biosynthesis.</title>
        <authorList>
            <person name="Liu J."/>
            <person name="Shi C."/>
            <person name="Shi C.C."/>
            <person name="Li W."/>
            <person name="Zhang Q.J."/>
            <person name="Zhang Y."/>
            <person name="Li K."/>
            <person name="Lu H.F."/>
            <person name="Shi C."/>
            <person name="Zhu S.T."/>
            <person name="Xiao Z.Y."/>
            <person name="Nan H."/>
            <person name="Yue Y."/>
            <person name="Zhu X.G."/>
            <person name="Wu Y."/>
            <person name="Hong X.N."/>
            <person name="Fan G.Y."/>
            <person name="Tong Y."/>
            <person name="Zhang D."/>
            <person name="Mao C.L."/>
            <person name="Liu Y.L."/>
            <person name="Hao S.J."/>
            <person name="Liu W.Q."/>
            <person name="Lv M.Q."/>
            <person name="Zhang H.B."/>
            <person name="Liu Y."/>
            <person name="Hu-Tang G.R."/>
            <person name="Wang J.P."/>
            <person name="Wang J.H."/>
            <person name="Sun Y.H."/>
            <person name="Ni S.B."/>
            <person name="Chen W.B."/>
            <person name="Zhang X.C."/>
            <person name="Jiao Y.N."/>
            <person name="Eichler E.E."/>
            <person name="Li G.H."/>
            <person name="Liu X."/>
            <person name="Gao L.Z."/>
        </authorList>
    </citation>
    <scope>NUCLEOTIDE SEQUENCE [LARGE SCALE GENOMIC DNA]</scope>
    <source>
        <strain evidence="2">cv. GT1</strain>
        <tissue evidence="1">Leaf</tissue>
    </source>
</reference>
<evidence type="ECO:0000313" key="2">
    <source>
        <dbReference type="Proteomes" id="UP000467840"/>
    </source>
</evidence>